<sequence length="214" mass="21587">MLAIAGGKGGSGKTTTTLGLAAALDGPTLVVDADCDMPNLHGLAGVDRTPTLAAVADADPESVAHDHPDEPGVTVIPAPRSDEDVSDIEPLLSRAASAERTTLVDCPAGASPDAVAPLRAADGVLLVSPLCAAALRDTAKTAAMSRELGTPVVGAVLTRTRLKPDGVSDLLGCRILAAVPSVRPPVLQTAVVRSAYARLASALPVEEDLIRATV</sequence>
<dbReference type="InterPro" id="IPR050625">
    <property type="entry name" value="ParA/MinD_ATPase"/>
</dbReference>
<reference evidence="4" key="1">
    <citation type="submission" date="2016-10" db="EMBL/GenBank/DDBJ databases">
        <authorList>
            <person name="Varghese N."/>
            <person name="Submissions S."/>
        </authorList>
    </citation>
    <scope>NUCLEOTIDE SEQUENCE [LARGE SCALE GENOMIC DNA]</scope>
    <source>
        <strain evidence="4">CGMCC 1.10119</strain>
    </source>
</reference>
<evidence type="ECO:0000313" key="4">
    <source>
        <dbReference type="Proteomes" id="UP000199451"/>
    </source>
</evidence>
<dbReference type="GO" id="GO:0009898">
    <property type="term" value="C:cytoplasmic side of plasma membrane"/>
    <property type="evidence" value="ECO:0007669"/>
    <property type="project" value="TreeGrafter"/>
</dbReference>
<protein>
    <submittedName>
        <fullName evidence="3">Septum site-determining protein MinD</fullName>
    </submittedName>
</protein>
<dbReference type="PANTHER" id="PTHR43384">
    <property type="entry name" value="SEPTUM SITE-DETERMINING PROTEIN MIND HOMOLOG, CHLOROPLASTIC-RELATED"/>
    <property type="match status" value="1"/>
</dbReference>
<dbReference type="GO" id="GO:0005829">
    <property type="term" value="C:cytosol"/>
    <property type="evidence" value="ECO:0007669"/>
    <property type="project" value="TreeGrafter"/>
</dbReference>
<dbReference type="Proteomes" id="UP000199451">
    <property type="component" value="Unassembled WGS sequence"/>
</dbReference>
<name>A0A1G9WC84_9EURY</name>
<proteinExistence type="predicted"/>
<gene>
    <name evidence="3" type="ORF">SAMN04487949_2693</name>
</gene>
<dbReference type="GO" id="GO:0051782">
    <property type="term" value="P:negative regulation of cell division"/>
    <property type="evidence" value="ECO:0007669"/>
    <property type="project" value="TreeGrafter"/>
</dbReference>
<dbReference type="PANTHER" id="PTHR43384:SF10">
    <property type="entry name" value="ATPASE INVOLVED IN CHROMOSOME PARTITIONING, PARA_MIND FAMILY"/>
    <property type="match status" value="1"/>
</dbReference>
<keyword evidence="4" id="KW-1185">Reference proteome</keyword>
<dbReference type="InterPro" id="IPR027417">
    <property type="entry name" value="P-loop_NTPase"/>
</dbReference>
<evidence type="ECO:0000259" key="2">
    <source>
        <dbReference type="Pfam" id="PF01656"/>
    </source>
</evidence>
<accession>A0A1G9WC84</accession>
<dbReference type="OrthoDB" id="238619at2157"/>
<dbReference type="EMBL" id="FNHL01000003">
    <property type="protein sequence ID" value="SDM81883.1"/>
    <property type="molecule type" value="Genomic_DNA"/>
</dbReference>
<evidence type="ECO:0000313" key="3">
    <source>
        <dbReference type="EMBL" id="SDM81883.1"/>
    </source>
</evidence>
<dbReference type="STRING" id="660521.SAMN04487949_2693"/>
<dbReference type="GO" id="GO:0005524">
    <property type="term" value="F:ATP binding"/>
    <property type="evidence" value="ECO:0007669"/>
    <property type="project" value="TreeGrafter"/>
</dbReference>
<dbReference type="GO" id="GO:0016887">
    <property type="term" value="F:ATP hydrolysis activity"/>
    <property type="evidence" value="ECO:0007669"/>
    <property type="project" value="TreeGrafter"/>
</dbReference>
<feature type="domain" description="CobQ/CobB/MinD/ParA nucleotide binding" evidence="2">
    <location>
        <begin position="2"/>
        <end position="161"/>
    </location>
</feature>
<feature type="region of interest" description="Disordered" evidence="1">
    <location>
        <begin position="61"/>
        <end position="84"/>
    </location>
</feature>
<dbReference type="SUPFAM" id="SSF52540">
    <property type="entry name" value="P-loop containing nucleoside triphosphate hydrolases"/>
    <property type="match status" value="1"/>
</dbReference>
<dbReference type="Pfam" id="PF01656">
    <property type="entry name" value="CbiA"/>
    <property type="match status" value="1"/>
</dbReference>
<evidence type="ECO:0000256" key="1">
    <source>
        <dbReference type="SAM" id="MobiDB-lite"/>
    </source>
</evidence>
<dbReference type="AlphaFoldDB" id="A0A1G9WC84"/>
<dbReference type="InterPro" id="IPR002586">
    <property type="entry name" value="CobQ/CobB/MinD/ParA_Nub-bd_dom"/>
</dbReference>
<dbReference type="RefSeq" id="WP_089698174.1">
    <property type="nucleotide sequence ID" value="NZ_FNHL01000003.1"/>
</dbReference>
<dbReference type="Gene3D" id="3.40.50.300">
    <property type="entry name" value="P-loop containing nucleotide triphosphate hydrolases"/>
    <property type="match status" value="1"/>
</dbReference>
<organism evidence="3 4">
    <name type="scientific">Halogranum gelatinilyticum</name>
    <dbReference type="NCBI Taxonomy" id="660521"/>
    <lineage>
        <taxon>Archaea</taxon>
        <taxon>Methanobacteriati</taxon>
        <taxon>Methanobacteriota</taxon>
        <taxon>Stenosarchaea group</taxon>
        <taxon>Halobacteria</taxon>
        <taxon>Halobacteriales</taxon>
        <taxon>Haloferacaceae</taxon>
    </lineage>
</organism>